<reference evidence="1" key="1">
    <citation type="submission" date="2014-09" db="EMBL/GenBank/DDBJ databases">
        <authorList>
            <person name="Magalhaes I.L.F."/>
            <person name="Oliveira U."/>
            <person name="Santos F.R."/>
            <person name="Vidigal T.H.D.A."/>
            <person name="Brescovit A.D."/>
            <person name="Santos A.J."/>
        </authorList>
    </citation>
    <scope>NUCLEOTIDE SEQUENCE</scope>
    <source>
        <tissue evidence="1">Shoot tissue taken approximately 20 cm above the soil surface</tissue>
    </source>
</reference>
<name>A0A0A9QH49_ARUDO</name>
<dbReference type="EMBL" id="GBRH01280841">
    <property type="protein sequence ID" value="JAD17054.1"/>
    <property type="molecule type" value="Transcribed_RNA"/>
</dbReference>
<protein>
    <submittedName>
        <fullName evidence="1">Uncharacterized protein</fullName>
    </submittedName>
</protein>
<proteinExistence type="predicted"/>
<reference evidence="1" key="2">
    <citation type="journal article" date="2015" name="Data Brief">
        <title>Shoot transcriptome of the giant reed, Arundo donax.</title>
        <authorList>
            <person name="Barrero R.A."/>
            <person name="Guerrero F.D."/>
            <person name="Moolhuijzen P."/>
            <person name="Goolsby J.A."/>
            <person name="Tidwell J."/>
            <person name="Bellgard S.E."/>
            <person name="Bellgard M.I."/>
        </authorList>
    </citation>
    <scope>NUCLEOTIDE SEQUENCE</scope>
    <source>
        <tissue evidence="1">Shoot tissue taken approximately 20 cm above the soil surface</tissue>
    </source>
</reference>
<sequence length="53" mass="6321">MFVQNMLLCSIKIDHLNDCLLQDIHKQRGSIFYTQLLTYCSVIGRKAYHRHRV</sequence>
<organism evidence="1">
    <name type="scientific">Arundo donax</name>
    <name type="common">Giant reed</name>
    <name type="synonym">Donax arundinaceus</name>
    <dbReference type="NCBI Taxonomy" id="35708"/>
    <lineage>
        <taxon>Eukaryota</taxon>
        <taxon>Viridiplantae</taxon>
        <taxon>Streptophyta</taxon>
        <taxon>Embryophyta</taxon>
        <taxon>Tracheophyta</taxon>
        <taxon>Spermatophyta</taxon>
        <taxon>Magnoliopsida</taxon>
        <taxon>Liliopsida</taxon>
        <taxon>Poales</taxon>
        <taxon>Poaceae</taxon>
        <taxon>PACMAD clade</taxon>
        <taxon>Arundinoideae</taxon>
        <taxon>Arundineae</taxon>
        <taxon>Arundo</taxon>
    </lineage>
</organism>
<dbReference type="AlphaFoldDB" id="A0A0A9QH49"/>
<accession>A0A0A9QH49</accession>
<evidence type="ECO:0000313" key="1">
    <source>
        <dbReference type="EMBL" id="JAD17054.1"/>
    </source>
</evidence>